<dbReference type="RefSeq" id="XP_020306210.1">
    <property type="nucleotide sequence ID" value="XM_020450162.1"/>
</dbReference>
<gene>
    <name evidence="2" type="ORF">LOAG_17500</name>
</gene>
<name>A0A1S0UIC6_LOALO</name>
<dbReference type="AlphaFoldDB" id="A0A1S0UIC6"/>
<dbReference type="KEGG" id="loa:LOAG_17500"/>
<dbReference type="InParanoid" id="A0A1S0UIC6"/>
<evidence type="ECO:0000256" key="1">
    <source>
        <dbReference type="SAM" id="MobiDB-lite"/>
    </source>
</evidence>
<feature type="region of interest" description="Disordered" evidence="1">
    <location>
        <begin position="24"/>
        <end position="55"/>
    </location>
</feature>
<feature type="region of interest" description="Disordered" evidence="1">
    <location>
        <begin position="84"/>
        <end position="106"/>
    </location>
</feature>
<feature type="compositionally biased region" description="Basic and acidic residues" evidence="1">
    <location>
        <begin position="24"/>
        <end position="36"/>
    </location>
</feature>
<dbReference type="EMBL" id="JH712148">
    <property type="protein sequence ID" value="EJD75339.1"/>
    <property type="molecule type" value="Genomic_DNA"/>
</dbReference>
<evidence type="ECO:0000313" key="2">
    <source>
        <dbReference type="EMBL" id="EJD75339.1"/>
    </source>
</evidence>
<sequence>MVPFYDLLECSDKAYYDNDYRNGIDDIKGSVERSEGNDNVDGDDDNDDNDGGGGGTGCNGNGGGGGCGCGGGGCGCSCIGGSDGTYSDNVRSENDDEVCDRSGKIG</sequence>
<feature type="compositionally biased region" description="Acidic residues" evidence="1">
    <location>
        <begin position="38"/>
        <end position="50"/>
    </location>
</feature>
<proteinExistence type="predicted"/>
<accession>A0A1S0UIC6</accession>
<reference evidence="2" key="1">
    <citation type="submission" date="2012-04" db="EMBL/GenBank/DDBJ databases">
        <title>The Genome Sequence of Loa loa.</title>
        <authorList>
            <consortium name="The Broad Institute Genome Sequencing Platform"/>
            <consortium name="Broad Institute Genome Sequencing Center for Infectious Disease"/>
            <person name="Nutman T.B."/>
            <person name="Fink D.L."/>
            <person name="Russ C."/>
            <person name="Young S."/>
            <person name="Zeng Q."/>
            <person name="Gargeya S."/>
            <person name="Alvarado L."/>
            <person name="Berlin A."/>
            <person name="Chapman S.B."/>
            <person name="Chen Z."/>
            <person name="Freedman E."/>
            <person name="Gellesch M."/>
            <person name="Goldberg J."/>
            <person name="Griggs A."/>
            <person name="Gujja S."/>
            <person name="Heilman E.R."/>
            <person name="Heiman D."/>
            <person name="Howarth C."/>
            <person name="Mehta T."/>
            <person name="Neiman D."/>
            <person name="Pearson M."/>
            <person name="Roberts A."/>
            <person name="Saif S."/>
            <person name="Shea T."/>
            <person name="Shenoy N."/>
            <person name="Sisk P."/>
            <person name="Stolte C."/>
            <person name="Sykes S."/>
            <person name="White J."/>
            <person name="Yandava C."/>
            <person name="Haas B."/>
            <person name="Henn M.R."/>
            <person name="Nusbaum C."/>
            <person name="Birren B."/>
        </authorList>
    </citation>
    <scope>NUCLEOTIDE SEQUENCE [LARGE SCALE GENOMIC DNA]</scope>
</reference>
<protein>
    <submittedName>
        <fullName evidence="2">Uncharacterized protein</fullName>
    </submittedName>
</protein>
<dbReference type="GeneID" id="31251679"/>
<organism evidence="2">
    <name type="scientific">Loa loa</name>
    <name type="common">Eye worm</name>
    <name type="synonym">Filaria loa</name>
    <dbReference type="NCBI Taxonomy" id="7209"/>
    <lineage>
        <taxon>Eukaryota</taxon>
        <taxon>Metazoa</taxon>
        <taxon>Ecdysozoa</taxon>
        <taxon>Nematoda</taxon>
        <taxon>Chromadorea</taxon>
        <taxon>Rhabditida</taxon>
        <taxon>Spirurina</taxon>
        <taxon>Spiruromorpha</taxon>
        <taxon>Filarioidea</taxon>
        <taxon>Onchocercidae</taxon>
        <taxon>Loa</taxon>
    </lineage>
</organism>
<dbReference type="CTD" id="31251679"/>